<organism evidence="1 2">
    <name type="scientific">Candidatus Electronema aureum</name>
    <dbReference type="NCBI Taxonomy" id="2005002"/>
    <lineage>
        <taxon>Bacteria</taxon>
        <taxon>Pseudomonadati</taxon>
        <taxon>Thermodesulfobacteriota</taxon>
        <taxon>Desulfobulbia</taxon>
        <taxon>Desulfobulbales</taxon>
        <taxon>Desulfobulbaceae</taxon>
        <taxon>Candidatus Electronema</taxon>
    </lineage>
</organism>
<evidence type="ECO:0000313" key="1">
    <source>
        <dbReference type="EMBL" id="TAA76259.1"/>
    </source>
</evidence>
<evidence type="ECO:0000313" key="2">
    <source>
        <dbReference type="Proteomes" id="UP000316238"/>
    </source>
</evidence>
<dbReference type="Proteomes" id="UP000316238">
    <property type="component" value="Unassembled WGS sequence"/>
</dbReference>
<gene>
    <name evidence="1" type="ORF">CDV28_101161</name>
</gene>
<comment type="caution">
    <text evidence="1">The sequence shown here is derived from an EMBL/GenBank/DDBJ whole genome shotgun (WGS) entry which is preliminary data.</text>
</comment>
<accession>A0A521G5G8</accession>
<dbReference type="AlphaFoldDB" id="A0A521G5G8"/>
<keyword evidence="2" id="KW-1185">Reference proteome</keyword>
<proteinExistence type="predicted"/>
<name>A0A521G5G8_9BACT</name>
<protein>
    <submittedName>
        <fullName evidence="1">Uncharacterized protein</fullName>
    </submittedName>
</protein>
<reference evidence="1" key="1">
    <citation type="submission" date="2017-07" db="EMBL/GenBank/DDBJ databases">
        <title>The cable genome - Insights into the physiology and evolution of filamentous bacteria capable of sulfide oxidation via long distance electron transfer.</title>
        <authorList>
            <person name="Thorup C."/>
            <person name="Bjerg J.T."/>
            <person name="Schreiber L."/>
            <person name="Nielsen L.P."/>
            <person name="Kjeldsen K.U."/>
            <person name="Boesen T."/>
            <person name="Boggild A."/>
            <person name="Meysman F."/>
            <person name="Geelhoed J."/>
            <person name="Schramm A."/>
        </authorList>
    </citation>
    <scope>NUCLEOTIDE SEQUENCE [LARGE SCALE GENOMIC DNA]</scope>
    <source>
        <strain evidence="1">GS</strain>
    </source>
</reference>
<dbReference type="EMBL" id="NQJD01000001">
    <property type="protein sequence ID" value="TAA76259.1"/>
    <property type="molecule type" value="Genomic_DNA"/>
</dbReference>
<sequence length="311" mass="36655">MDKKIKIAEDYQKFLRISFDAYLTELKRGDLEPSEGYLPYDFEEAIDARHWQFDDIHLDVNRRSIINDMVKSELRELTNDLNQWHESLRNWYAWNKVLQFFSTDEAKAWELRRAFLETLIFYCLFQPSSSRDRLTFVVTNTMHQVRLMVEKGYQDYLKGDPKTPDEIKKPNHMSRQKKENRLSTLISIWPEGTEFMELLRAIDNEAYKKETSNYRNLHSHIIGPRLGLGHVRIVVRSVEERSTPTKQPDGTYIETPNGNVGPIYSFGIGIPPLDLEKARIANLEQYRRARRCYASYRKLFAVGLEAMPPVR</sequence>